<dbReference type="HOGENOM" id="CLU_2147434_0_0_1"/>
<reference evidence="1 2" key="1">
    <citation type="journal article" date="2012" name="PLoS Pathog.">
        <title>Diverse lifestyles and strategies of plant pathogenesis encoded in the genomes of eighteen Dothideomycetes fungi.</title>
        <authorList>
            <person name="Ohm R.A."/>
            <person name="Feau N."/>
            <person name="Henrissat B."/>
            <person name="Schoch C.L."/>
            <person name="Horwitz B.A."/>
            <person name="Barry K.W."/>
            <person name="Condon B.J."/>
            <person name="Copeland A.C."/>
            <person name="Dhillon B."/>
            <person name="Glaser F."/>
            <person name="Hesse C.N."/>
            <person name="Kosti I."/>
            <person name="LaButti K."/>
            <person name="Lindquist E.A."/>
            <person name="Lucas S."/>
            <person name="Salamov A.A."/>
            <person name="Bradshaw R.E."/>
            <person name="Ciuffetti L."/>
            <person name="Hamelin R.C."/>
            <person name="Kema G.H.J."/>
            <person name="Lawrence C."/>
            <person name="Scott J.A."/>
            <person name="Spatafora J.W."/>
            <person name="Turgeon B.G."/>
            <person name="de Wit P.J.G.M."/>
            <person name="Zhong S."/>
            <person name="Goodwin S.B."/>
            <person name="Grigoriev I.V."/>
        </authorList>
    </citation>
    <scope>NUCLEOTIDE SEQUENCE [LARGE SCALE GENOMIC DNA]</scope>
    <source>
        <strain evidence="2">28A</strain>
    </source>
</reference>
<dbReference type="RefSeq" id="XP_008026990.1">
    <property type="nucleotide sequence ID" value="XM_008028799.1"/>
</dbReference>
<name>R0IIN1_EXST2</name>
<reference evidence="1 2" key="2">
    <citation type="journal article" date="2013" name="PLoS Genet.">
        <title>Comparative genome structure, secondary metabolite, and effector coding capacity across Cochliobolus pathogens.</title>
        <authorList>
            <person name="Condon B.J."/>
            <person name="Leng Y."/>
            <person name="Wu D."/>
            <person name="Bushley K.E."/>
            <person name="Ohm R.A."/>
            <person name="Otillar R."/>
            <person name="Martin J."/>
            <person name="Schackwitz W."/>
            <person name="Grimwood J."/>
            <person name="MohdZainudin N."/>
            <person name="Xue C."/>
            <person name="Wang R."/>
            <person name="Manning V.A."/>
            <person name="Dhillon B."/>
            <person name="Tu Z.J."/>
            <person name="Steffenson B.J."/>
            <person name="Salamov A."/>
            <person name="Sun H."/>
            <person name="Lowry S."/>
            <person name="LaButti K."/>
            <person name="Han J."/>
            <person name="Copeland A."/>
            <person name="Lindquist E."/>
            <person name="Barry K."/>
            <person name="Schmutz J."/>
            <person name="Baker S.E."/>
            <person name="Ciuffetti L.M."/>
            <person name="Grigoriev I.V."/>
            <person name="Zhong S."/>
            <person name="Turgeon B.G."/>
        </authorList>
    </citation>
    <scope>NUCLEOTIDE SEQUENCE [LARGE SCALE GENOMIC DNA]</scope>
    <source>
        <strain evidence="2">28A</strain>
    </source>
</reference>
<protein>
    <submittedName>
        <fullName evidence="1">Uncharacterized protein</fullName>
    </submittedName>
</protein>
<evidence type="ECO:0000313" key="2">
    <source>
        <dbReference type="Proteomes" id="UP000016935"/>
    </source>
</evidence>
<dbReference type="AlphaFoldDB" id="R0IIN1"/>
<organism evidence="1 2">
    <name type="scientific">Exserohilum turcicum (strain 28A)</name>
    <name type="common">Northern leaf blight fungus</name>
    <name type="synonym">Setosphaeria turcica</name>
    <dbReference type="NCBI Taxonomy" id="671987"/>
    <lineage>
        <taxon>Eukaryota</taxon>
        <taxon>Fungi</taxon>
        <taxon>Dikarya</taxon>
        <taxon>Ascomycota</taxon>
        <taxon>Pezizomycotina</taxon>
        <taxon>Dothideomycetes</taxon>
        <taxon>Pleosporomycetidae</taxon>
        <taxon>Pleosporales</taxon>
        <taxon>Pleosporineae</taxon>
        <taxon>Pleosporaceae</taxon>
        <taxon>Exserohilum</taxon>
    </lineage>
</organism>
<gene>
    <name evidence="1" type="ORF">SETTUDRAFT_32036</name>
</gene>
<proteinExistence type="predicted"/>
<accession>R0IIN1</accession>
<keyword evidence="2" id="KW-1185">Reference proteome</keyword>
<dbReference type="Proteomes" id="UP000016935">
    <property type="component" value="Unassembled WGS sequence"/>
</dbReference>
<dbReference type="GeneID" id="19403612"/>
<sequence length="112" mass="11914">MQRSHGLPWPALPLPCRRPAIHRPRLLLPGPVDLSKPHAAAAAAPAAAPAAAAAAPAAAAPVAEYAPSLLPADRLSRHYSLAPTLVSRRRQASRHFQASVHAYVYVHGGYYY</sequence>
<evidence type="ECO:0000313" key="1">
    <source>
        <dbReference type="EMBL" id="EOA84796.1"/>
    </source>
</evidence>
<dbReference type="EMBL" id="KB908703">
    <property type="protein sequence ID" value="EOA84796.1"/>
    <property type="molecule type" value="Genomic_DNA"/>
</dbReference>